<dbReference type="InterPro" id="IPR027417">
    <property type="entry name" value="P-loop_NTPase"/>
</dbReference>
<dbReference type="GO" id="GO:0005525">
    <property type="term" value="F:GTP binding"/>
    <property type="evidence" value="ECO:0007669"/>
    <property type="project" value="InterPro"/>
</dbReference>
<dbReference type="SUPFAM" id="SSF52540">
    <property type="entry name" value="P-loop containing nucleoside triphosphate hydrolases"/>
    <property type="match status" value="1"/>
</dbReference>
<feature type="domain" description="Tr-type G" evidence="2">
    <location>
        <begin position="15"/>
        <end position="215"/>
    </location>
</feature>
<dbReference type="Gene3D" id="3.30.70.870">
    <property type="entry name" value="Elongation Factor G (Translational Gtpase), domain 3"/>
    <property type="match status" value="1"/>
</dbReference>
<dbReference type="Proteomes" id="UP000070089">
    <property type="component" value="Unassembled WGS sequence"/>
</dbReference>
<accession>A0A132NPM3</accession>
<reference evidence="3 4" key="1">
    <citation type="journal article" date="2015" name="Mol. Biochem. Parasitol.">
        <title>Identification of polymorphic genes for use in assemblage B genotyping assays through comparative genomics of multiple assemblage B Giardia duodenalis isolates.</title>
        <authorList>
            <person name="Wielinga C."/>
            <person name="Thompson R.C."/>
            <person name="Monis P."/>
            <person name="Ryan U."/>
        </authorList>
    </citation>
    <scope>NUCLEOTIDE SEQUENCE [LARGE SCALE GENOMIC DNA]</scope>
    <source>
        <strain evidence="3 4">BAH15c1</strain>
    </source>
</reference>
<dbReference type="GO" id="GO:0003924">
    <property type="term" value="F:GTPase activity"/>
    <property type="evidence" value="ECO:0007669"/>
    <property type="project" value="InterPro"/>
</dbReference>
<feature type="region of interest" description="Disordered" evidence="1">
    <location>
        <begin position="521"/>
        <end position="544"/>
    </location>
</feature>
<dbReference type="GO" id="GO:0003746">
    <property type="term" value="F:translation elongation factor activity"/>
    <property type="evidence" value="ECO:0007669"/>
    <property type="project" value="UniProtKB-KW"/>
</dbReference>
<dbReference type="EMBL" id="JXTI01000142">
    <property type="protein sequence ID" value="KWX11997.1"/>
    <property type="molecule type" value="Genomic_DNA"/>
</dbReference>
<dbReference type="Gene3D" id="3.40.50.300">
    <property type="entry name" value="P-loop containing nucleotide triphosphate hydrolases"/>
    <property type="match status" value="1"/>
</dbReference>
<dbReference type="InterPro" id="IPR005225">
    <property type="entry name" value="Small_GTP-bd"/>
</dbReference>
<dbReference type="PRINTS" id="PR00315">
    <property type="entry name" value="ELONGATNFCT"/>
</dbReference>
<dbReference type="InterPro" id="IPR035647">
    <property type="entry name" value="EFG_III/V"/>
</dbReference>
<keyword evidence="3" id="KW-0648">Protein biosynthesis</keyword>
<evidence type="ECO:0000259" key="2">
    <source>
        <dbReference type="PROSITE" id="PS51722"/>
    </source>
</evidence>
<dbReference type="VEuPathDB" id="GiardiaDB:QR46_4021"/>
<organism evidence="3 4">
    <name type="scientific">Giardia duodenalis assemblage B</name>
    <dbReference type="NCBI Taxonomy" id="1394984"/>
    <lineage>
        <taxon>Eukaryota</taxon>
        <taxon>Metamonada</taxon>
        <taxon>Diplomonadida</taxon>
        <taxon>Hexamitidae</taxon>
        <taxon>Giardiinae</taxon>
        <taxon>Giardia</taxon>
    </lineage>
</organism>
<evidence type="ECO:0000256" key="1">
    <source>
        <dbReference type="SAM" id="MobiDB-lite"/>
    </source>
</evidence>
<sequence>MDHASLAMTIQAKPRHVRNVCICAHIDHGKTTLVDTLLASNNLIAKEYSGQLRYMDYLYTEQERCITMKASAVSLLHLSNDQAVINLFRDQSTDSAKVTQIPLLLNVIDTPGHCDFSHEVLAAVSICDGAFLLIDAVEGVASQTLGVLKHLIKLQIDIVLVINKLDRLYNELTLGPLEAYFHLLKLIDESNTAYSTVKTELEGKPAAQQEHFSPVKGNVVFASAIGNWGFTISSFARILAEKYPFIANNDHDRESLYKNLWDAAVAVDLTNGCFRAVKKSLAPAFVTLILESIWTVLACSHLDTKAAFKKLSKMYLKCMNRPFEHVNVNSSSTSQLVKSFLSDWLSLSSVIFNTAVLNISSPPLSNNTIARGVRTALDTHTLDLFNKVTPTVILCGKVLNGKDLDLPQRVGSSTDNQRPFLLCKILVGSVTVGQSFTLLNCIGKEGMCKLGVTTTLRGFYCPMIQSIVLYTTTLPTEGNICILEASDTVPFGSLLVDSNTAFHIGREMDAILSSCKSQHAPISTTQDNTPDQSLSVTSGKRSGKSIEEGQLKALKRIVKRLDGKRYIETPSPLIHVSITPISLKGYPQLISALNLLCTIDNSAHYRVSSINGEIILAVSGDVHLDRCCEQLDSFLVDIYGKDQEEGYYVIGDSILHLKEHVLPGKCVSDTSFGEPPETLQVALTDHMLSLQSAHADDVDIEATLESPLDDAFFDDCFGIREQGGSVIPEVSSGETRNLRELPPSQLNKDSTDYNNICAAVVNSDATLKEIFDKIDAHSTALSGEQDYDIDTLQSIVSICNSFVQISNSEVLRYYHQLCGKNLATSSTLSSFIPGLSLSKCGYPTGTELLQIKVLKDQVILTRHTITFVCTANSHLKTVLSSKNPSEHKMTPIYVDASSKDDLEDYECTLFYHSLSGDSHTGLEVALIEAFKMLVCAGPLCEEPVTNLALIVLHSVVEVKSMSRTDFLEQRQSHAIGPLFLSFFLDNFYIRSTLSYVSVIPTFLGLMQSALTYSNIGIAEPFIKAFVKAPPQFNIQNLLACFERMRCIKDYVDFKPNGSSEFIVYVPSSNSLLFQIELRKESGGRLSLELRPHGYLVLKEDPRHSDIALDDDELIEWGQQGKYRGLVVSDEDRNKKKDALSFVCGRYLSRRLQISTGLHYSGANNAKRLVETVKRDKGLLVLQGMVIEAEKQRTIKKNR</sequence>
<name>A0A132NPM3_GIAIN</name>
<comment type="caution">
    <text evidence="3">The sequence shown here is derived from an EMBL/GenBank/DDBJ whole genome shotgun (WGS) entry which is preliminary data.</text>
</comment>
<gene>
    <name evidence="3" type="ORF">QR46_4021</name>
</gene>
<dbReference type="GO" id="GO:1990904">
    <property type="term" value="C:ribonucleoprotein complex"/>
    <property type="evidence" value="ECO:0007669"/>
    <property type="project" value="TreeGrafter"/>
</dbReference>
<dbReference type="PANTHER" id="PTHR42908:SF3">
    <property type="entry name" value="ELONGATION FACTOR-LIKE GTPASE 1"/>
    <property type="match status" value="1"/>
</dbReference>
<dbReference type="Pfam" id="PF00009">
    <property type="entry name" value="GTP_EFTU"/>
    <property type="match status" value="1"/>
</dbReference>
<evidence type="ECO:0000313" key="4">
    <source>
        <dbReference type="Proteomes" id="UP000070089"/>
    </source>
</evidence>
<dbReference type="PROSITE" id="PS51722">
    <property type="entry name" value="G_TR_2"/>
    <property type="match status" value="1"/>
</dbReference>
<proteinExistence type="predicted"/>
<dbReference type="NCBIfam" id="TIGR00231">
    <property type="entry name" value="small_GTP"/>
    <property type="match status" value="1"/>
</dbReference>
<dbReference type="GO" id="GO:0043022">
    <property type="term" value="F:ribosome binding"/>
    <property type="evidence" value="ECO:0007669"/>
    <property type="project" value="TreeGrafter"/>
</dbReference>
<dbReference type="PANTHER" id="PTHR42908">
    <property type="entry name" value="TRANSLATION ELONGATION FACTOR-RELATED"/>
    <property type="match status" value="1"/>
</dbReference>
<evidence type="ECO:0000313" key="3">
    <source>
        <dbReference type="EMBL" id="KWX11997.1"/>
    </source>
</evidence>
<dbReference type="GO" id="GO:0042256">
    <property type="term" value="P:cytosolic ribosome assembly"/>
    <property type="evidence" value="ECO:0007669"/>
    <property type="project" value="TreeGrafter"/>
</dbReference>
<protein>
    <submittedName>
        <fullName evidence="3">Protein Translation Elongation factor 2 (EF-2)</fullName>
    </submittedName>
</protein>
<feature type="compositionally biased region" description="Polar residues" evidence="1">
    <location>
        <begin position="521"/>
        <end position="540"/>
    </location>
</feature>
<dbReference type="SUPFAM" id="SSF54980">
    <property type="entry name" value="EF-G C-terminal domain-like"/>
    <property type="match status" value="1"/>
</dbReference>
<dbReference type="AlphaFoldDB" id="A0A132NPM3"/>
<dbReference type="GO" id="GO:0005829">
    <property type="term" value="C:cytosol"/>
    <property type="evidence" value="ECO:0007669"/>
    <property type="project" value="TreeGrafter"/>
</dbReference>
<keyword evidence="3" id="KW-0251">Elongation factor</keyword>
<dbReference type="OrthoDB" id="364892at2759"/>
<dbReference type="InterPro" id="IPR000795">
    <property type="entry name" value="T_Tr_GTP-bd_dom"/>
</dbReference>